<sequence length="88" mass="9693">MSGSGKGATQRVSVWLLRELMLMDADELVVTLLECDRSAAADSRPELRLSVLGVSGTCGVGIACHKKWPKTLALFEKHYTKRMPLSQF</sequence>
<dbReference type="EMBL" id="ABJB010122674">
    <property type="status" value="NOT_ANNOTATED_CDS"/>
    <property type="molecule type" value="Genomic_DNA"/>
</dbReference>
<dbReference type="EMBL" id="DS844601">
    <property type="protein sequence ID" value="EEC13071.1"/>
    <property type="molecule type" value="Genomic_DNA"/>
</dbReference>
<organism>
    <name type="scientific">Ixodes scapularis</name>
    <name type="common">Black-legged tick</name>
    <name type="synonym">Deer tick</name>
    <dbReference type="NCBI Taxonomy" id="6945"/>
    <lineage>
        <taxon>Eukaryota</taxon>
        <taxon>Metazoa</taxon>
        <taxon>Ecdysozoa</taxon>
        <taxon>Arthropoda</taxon>
        <taxon>Chelicerata</taxon>
        <taxon>Arachnida</taxon>
        <taxon>Acari</taxon>
        <taxon>Parasitiformes</taxon>
        <taxon>Ixodida</taxon>
        <taxon>Ixodoidea</taxon>
        <taxon>Ixodidae</taxon>
        <taxon>Ixodinae</taxon>
        <taxon>Ixodes</taxon>
    </lineage>
</organism>
<keyword evidence="3" id="KW-1185">Reference proteome</keyword>
<dbReference type="Proteomes" id="UP000001555">
    <property type="component" value="Unassembled WGS sequence"/>
</dbReference>
<protein>
    <submittedName>
        <fullName evidence="1 2">Uncharacterized protein</fullName>
    </submittedName>
</protein>
<dbReference type="PaxDb" id="6945-B7Q2J9"/>
<name>B7Q2J9_IXOSC</name>
<accession>B7Q2J9</accession>
<dbReference type="VEuPathDB" id="VectorBase:ISCW009019"/>
<proteinExistence type="predicted"/>
<dbReference type="InParanoid" id="B7Q2J9"/>
<reference evidence="2" key="2">
    <citation type="submission" date="2020-05" db="UniProtKB">
        <authorList>
            <consortium name="EnsemblMetazoa"/>
        </authorList>
    </citation>
    <scope>IDENTIFICATION</scope>
    <source>
        <strain evidence="2">wikel</strain>
    </source>
</reference>
<evidence type="ECO:0000313" key="1">
    <source>
        <dbReference type="EMBL" id="EEC13071.1"/>
    </source>
</evidence>
<dbReference type="HOGENOM" id="CLU_2471562_0_0_1"/>
<dbReference type="AlphaFoldDB" id="B7Q2J9"/>
<dbReference type="VEuPathDB" id="VectorBase:ISCI009019"/>
<dbReference type="EnsemblMetazoa" id="ISCW009019-RA">
    <property type="protein sequence ID" value="ISCW009019-PA"/>
    <property type="gene ID" value="ISCW009019"/>
</dbReference>
<gene>
    <name evidence="1" type="ORF">IscW_ISCW009019</name>
</gene>
<evidence type="ECO:0000313" key="3">
    <source>
        <dbReference type="Proteomes" id="UP000001555"/>
    </source>
</evidence>
<evidence type="ECO:0000313" key="2">
    <source>
        <dbReference type="EnsemblMetazoa" id="ISCW009019-PA"/>
    </source>
</evidence>
<reference evidence="1 3" key="1">
    <citation type="submission" date="2008-03" db="EMBL/GenBank/DDBJ databases">
        <title>Annotation of Ixodes scapularis.</title>
        <authorList>
            <consortium name="Ixodes scapularis Genome Project Consortium"/>
            <person name="Caler E."/>
            <person name="Hannick L.I."/>
            <person name="Bidwell S."/>
            <person name="Joardar V."/>
            <person name="Thiagarajan M."/>
            <person name="Amedeo P."/>
            <person name="Galinsky K.J."/>
            <person name="Schobel S."/>
            <person name="Inman J."/>
            <person name="Hostetler J."/>
            <person name="Miller J."/>
            <person name="Hammond M."/>
            <person name="Megy K."/>
            <person name="Lawson D."/>
            <person name="Kodira C."/>
            <person name="Sutton G."/>
            <person name="Meyer J."/>
            <person name="Hill C.A."/>
            <person name="Birren B."/>
            <person name="Nene V."/>
            <person name="Collins F."/>
            <person name="Alarcon-Chaidez F."/>
            <person name="Wikel S."/>
            <person name="Strausberg R."/>
        </authorList>
    </citation>
    <scope>NUCLEOTIDE SEQUENCE [LARGE SCALE GENOMIC DNA]</scope>
    <source>
        <strain evidence="3">Wikel</strain>
        <strain evidence="1">Wikel colony</strain>
    </source>
</reference>